<comment type="caution">
    <text evidence="6">The sequence shown here is derived from an EMBL/GenBank/DDBJ whole genome shotgun (WGS) entry which is preliminary data.</text>
</comment>
<dbReference type="Pfam" id="PF00465">
    <property type="entry name" value="Fe-ADH"/>
    <property type="match status" value="1"/>
</dbReference>
<name>A0A9D1GBS8_9FIRM</name>
<dbReference type="Pfam" id="PF25137">
    <property type="entry name" value="ADH_Fe_C"/>
    <property type="match status" value="1"/>
</dbReference>
<evidence type="ECO:0000256" key="1">
    <source>
        <dbReference type="ARBA" id="ARBA00007358"/>
    </source>
</evidence>
<dbReference type="PROSITE" id="PS00060">
    <property type="entry name" value="ADH_IRON_2"/>
    <property type="match status" value="1"/>
</dbReference>
<dbReference type="PROSITE" id="PS00913">
    <property type="entry name" value="ADH_IRON_1"/>
    <property type="match status" value="1"/>
</dbReference>
<dbReference type="FunFam" id="3.40.50.1970:FF:000003">
    <property type="entry name" value="Alcohol dehydrogenase, iron-containing"/>
    <property type="match status" value="1"/>
</dbReference>
<reference evidence="6" key="1">
    <citation type="submission" date="2020-10" db="EMBL/GenBank/DDBJ databases">
        <authorList>
            <person name="Gilroy R."/>
        </authorList>
    </citation>
    <scope>NUCLEOTIDE SEQUENCE</scope>
    <source>
        <strain evidence="6">CHK195-26880</strain>
    </source>
</reference>
<evidence type="ECO:0000259" key="4">
    <source>
        <dbReference type="Pfam" id="PF00465"/>
    </source>
</evidence>
<proteinExistence type="inferred from homology"/>
<dbReference type="GO" id="GO:0008912">
    <property type="term" value="F:lactaldehyde reductase activity"/>
    <property type="evidence" value="ECO:0007669"/>
    <property type="project" value="UniProtKB-EC"/>
</dbReference>
<dbReference type="Gene3D" id="1.20.1090.10">
    <property type="entry name" value="Dehydroquinate synthase-like - alpha domain"/>
    <property type="match status" value="1"/>
</dbReference>
<dbReference type="PANTHER" id="PTHR11496">
    <property type="entry name" value="ALCOHOL DEHYDROGENASE"/>
    <property type="match status" value="1"/>
</dbReference>
<reference evidence="6" key="2">
    <citation type="journal article" date="2021" name="PeerJ">
        <title>Extensive microbial diversity within the chicken gut microbiome revealed by metagenomics and culture.</title>
        <authorList>
            <person name="Gilroy R."/>
            <person name="Ravi A."/>
            <person name="Getino M."/>
            <person name="Pursley I."/>
            <person name="Horton D.L."/>
            <person name="Alikhan N.F."/>
            <person name="Baker D."/>
            <person name="Gharbi K."/>
            <person name="Hall N."/>
            <person name="Watson M."/>
            <person name="Adriaenssens E.M."/>
            <person name="Foster-Nyarko E."/>
            <person name="Jarju S."/>
            <person name="Secka A."/>
            <person name="Antonio M."/>
            <person name="Oren A."/>
            <person name="Chaudhuri R.R."/>
            <person name="La Ragione R."/>
            <person name="Hildebrand F."/>
            <person name="Pallen M.J."/>
        </authorList>
    </citation>
    <scope>NUCLEOTIDE SEQUENCE</scope>
    <source>
        <strain evidence="6">CHK195-26880</strain>
    </source>
</reference>
<evidence type="ECO:0000256" key="2">
    <source>
        <dbReference type="ARBA" id="ARBA00023002"/>
    </source>
</evidence>
<protein>
    <submittedName>
        <fullName evidence="6">Lactaldehyde reductase</fullName>
        <ecNumber evidence="6">1.1.1.77</ecNumber>
    </submittedName>
</protein>
<dbReference type="EC" id="1.1.1.77" evidence="6"/>
<evidence type="ECO:0000256" key="3">
    <source>
        <dbReference type="ARBA" id="ARBA00023027"/>
    </source>
</evidence>
<gene>
    <name evidence="6" type="primary">fucO</name>
    <name evidence="6" type="ORF">IAB59_07490</name>
</gene>
<dbReference type="SUPFAM" id="SSF56796">
    <property type="entry name" value="Dehydroquinate synthase-like"/>
    <property type="match status" value="1"/>
</dbReference>
<dbReference type="EMBL" id="DVKQ01000097">
    <property type="protein sequence ID" value="HIT38300.1"/>
    <property type="molecule type" value="Genomic_DNA"/>
</dbReference>
<dbReference type="FunFam" id="1.20.1090.10:FF:000001">
    <property type="entry name" value="Aldehyde-alcohol dehydrogenase"/>
    <property type="match status" value="1"/>
</dbReference>
<dbReference type="Gene3D" id="3.40.50.1970">
    <property type="match status" value="1"/>
</dbReference>
<evidence type="ECO:0000313" key="6">
    <source>
        <dbReference type="EMBL" id="HIT38300.1"/>
    </source>
</evidence>
<evidence type="ECO:0000313" key="7">
    <source>
        <dbReference type="Proteomes" id="UP000886833"/>
    </source>
</evidence>
<keyword evidence="3" id="KW-0520">NAD</keyword>
<dbReference type="InterPro" id="IPR001670">
    <property type="entry name" value="ADH_Fe/GldA"/>
</dbReference>
<accession>A0A9D1GBS8</accession>
<dbReference type="GO" id="GO:0004022">
    <property type="term" value="F:alcohol dehydrogenase (NAD+) activity"/>
    <property type="evidence" value="ECO:0007669"/>
    <property type="project" value="TreeGrafter"/>
</dbReference>
<dbReference type="AlphaFoldDB" id="A0A9D1GBS8"/>
<dbReference type="InterPro" id="IPR056798">
    <property type="entry name" value="ADH_Fe_C"/>
</dbReference>
<feature type="domain" description="Alcohol dehydrogenase iron-type/glycerol dehydrogenase GldA" evidence="4">
    <location>
        <begin position="11"/>
        <end position="178"/>
    </location>
</feature>
<dbReference type="InterPro" id="IPR013460">
    <property type="entry name" value="Lactal_redase"/>
</dbReference>
<sequence>MTNRIILNGTSYFGYNARRSLLDEIKGRGYKKALVVTDKSLLDANVTNKVTELLDEVSLPYEIYSDIKPNPNVANVNEGLEVLRNSKADFLIAVGGGSVIDTAKCMSIIMTNPEFSDVVSLDGVASTKNPGMPLIALPTTAGTAAEVTINYVITDDERKKKMVCVDPHDIPVVAIIDPSLMSTMPKSLAAATGMDALTHAMEGYITKSAWLMTDMFHKQAMNLIYHNLEKAVNEKDKDAIEAVGYGQYIAGMGFSNVGLGIVHSMAHSLGAYFDTPHGLANALLLPHVLRWNGKVCPNRFRDMGREFGLDMDNLTDEEAVEKVCKAVDELARTVGIPKTLKEIGIPYDALETLASGAINDVCTGGNPREVTKEDILALYKEAYE</sequence>
<keyword evidence="2 6" id="KW-0560">Oxidoreductase</keyword>
<dbReference type="InterPro" id="IPR018211">
    <property type="entry name" value="ADH_Fe_CS"/>
</dbReference>
<comment type="similarity">
    <text evidence="1">Belongs to the iron-containing alcohol dehydrogenase family.</text>
</comment>
<dbReference type="Proteomes" id="UP000886833">
    <property type="component" value="Unassembled WGS sequence"/>
</dbReference>
<organism evidence="6 7">
    <name type="scientific">Candidatus Onthousia faecipullorum</name>
    <dbReference type="NCBI Taxonomy" id="2840887"/>
    <lineage>
        <taxon>Bacteria</taxon>
        <taxon>Bacillati</taxon>
        <taxon>Bacillota</taxon>
        <taxon>Bacilli</taxon>
        <taxon>Candidatus Onthousia</taxon>
    </lineage>
</organism>
<feature type="domain" description="Fe-containing alcohol dehydrogenase-like C-terminal" evidence="5">
    <location>
        <begin position="190"/>
        <end position="383"/>
    </location>
</feature>
<evidence type="ECO:0000259" key="5">
    <source>
        <dbReference type="Pfam" id="PF25137"/>
    </source>
</evidence>
<dbReference type="CDD" id="cd08176">
    <property type="entry name" value="LPO"/>
    <property type="match status" value="1"/>
</dbReference>
<dbReference type="NCBIfam" id="NF007911">
    <property type="entry name" value="PRK10624.1"/>
    <property type="match status" value="1"/>
</dbReference>
<dbReference type="PANTHER" id="PTHR11496:SF102">
    <property type="entry name" value="ALCOHOL DEHYDROGENASE 4"/>
    <property type="match status" value="1"/>
</dbReference>
<dbReference type="NCBIfam" id="TIGR02638">
    <property type="entry name" value="lactal_redase"/>
    <property type="match status" value="1"/>
</dbReference>
<dbReference type="InterPro" id="IPR039697">
    <property type="entry name" value="Alcohol_dehydrogenase_Fe"/>
</dbReference>
<dbReference type="GO" id="GO:0046872">
    <property type="term" value="F:metal ion binding"/>
    <property type="evidence" value="ECO:0007669"/>
    <property type="project" value="InterPro"/>
</dbReference>